<dbReference type="PANTHER" id="PTHR36195:SF6">
    <property type="entry name" value="SECRETED THAUMATIN-LIKE PROTEIN CALA"/>
    <property type="match status" value="1"/>
</dbReference>
<protein>
    <recommendedName>
        <fullName evidence="5">GPI anchored cell wall protein</fullName>
    </recommendedName>
</protein>
<keyword evidence="2" id="KW-0732">Signal</keyword>
<dbReference type="Pfam" id="PF04681">
    <property type="entry name" value="Bys1"/>
    <property type="match status" value="1"/>
</dbReference>
<feature type="region of interest" description="Disordered" evidence="1">
    <location>
        <begin position="25"/>
        <end position="49"/>
    </location>
</feature>
<sequence length="185" mass="18898">MIFSNVLLAAVSAMTVSALPHVQVRGTPTSSASSTPSSTSSSGGGGGSVQIVNNLDTKVNLWSTAEGGSDKHELSSGGGSYSESFQTTASGGISIKLSTSDSESSVLQFEYKTDGDKLYWDMSSIDLDSSSEFIKNGFTATPSDSSCKSVSCSAGDTDCSSSYQQPDDVNTNSCSTSSSVTLTLG</sequence>
<keyword evidence="4" id="KW-1185">Reference proteome</keyword>
<feature type="compositionally biased region" description="Low complexity" evidence="1">
    <location>
        <begin position="26"/>
        <end position="41"/>
    </location>
</feature>
<organism evidence="3 4">
    <name type="scientific">Aspergillus avenaceus</name>
    <dbReference type="NCBI Taxonomy" id="36643"/>
    <lineage>
        <taxon>Eukaryota</taxon>
        <taxon>Fungi</taxon>
        <taxon>Dikarya</taxon>
        <taxon>Ascomycota</taxon>
        <taxon>Pezizomycotina</taxon>
        <taxon>Eurotiomycetes</taxon>
        <taxon>Eurotiomycetidae</taxon>
        <taxon>Eurotiales</taxon>
        <taxon>Aspergillaceae</taxon>
        <taxon>Aspergillus</taxon>
        <taxon>Aspergillus subgen. Circumdati</taxon>
    </lineage>
</organism>
<proteinExistence type="predicted"/>
<evidence type="ECO:0000313" key="4">
    <source>
        <dbReference type="Proteomes" id="UP000325780"/>
    </source>
</evidence>
<dbReference type="PANTHER" id="PTHR36195">
    <property type="entry name" value="DOMAIN PROTEIN, PUTATIVE (AFU_ORTHOLOGUE AFUA_5G01990)-RELATED-RELATED"/>
    <property type="match status" value="1"/>
</dbReference>
<reference evidence="3 4" key="1">
    <citation type="submission" date="2019-04" db="EMBL/GenBank/DDBJ databases">
        <title>Friends and foes A comparative genomics study of 23 Aspergillus species from section Flavi.</title>
        <authorList>
            <consortium name="DOE Joint Genome Institute"/>
            <person name="Kjaerbolling I."/>
            <person name="Vesth T."/>
            <person name="Frisvad J.C."/>
            <person name="Nybo J.L."/>
            <person name="Theobald S."/>
            <person name="Kildgaard S."/>
            <person name="Isbrandt T."/>
            <person name="Kuo A."/>
            <person name="Sato A."/>
            <person name="Lyhne E.K."/>
            <person name="Kogle M.E."/>
            <person name="Wiebenga A."/>
            <person name="Kun R.S."/>
            <person name="Lubbers R.J."/>
            <person name="Makela M.R."/>
            <person name="Barry K."/>
            <person name="Chovatia M."/>
            <person name="Clum A."/>
            <person name="Daum C."/>
            <person name="Haridas S."/>
            <person name="He G."/>
            <person name="LaButti K."/>
            <person name="Lipzen A."/>
            <person name="Mondo S."/>
            <person name="Riley R."/>
            <person name="Salamov A."/>
            <person name="Simmons B.A."/>
            <person name="Magnuson J.K."/>
            <person name="Henrissat B."/>
            <person name="Mortensen U.H."/>
            <person name="Larsen T.O."/>
            <person name="Devries R.P."/>
            <person name="Grigoriev I.V."/>
            <person name="Machida M."/>
            <person name="Baker S.E."/>
            <person name="Andersen M.R."/>
        </authorList>
    </citation>
    <scope>NUCLEOTIDE SEQUENCE [LARGE SCALE GENOMIC DNA]</scope>
    <source>
        <strain evidence="3 4">IBT 18842</strain>
    </source>
</reference>
<feature type="compositionally biased region" description="Low complexity" evidence="1">
    <location>
        <begin position="169"/>
        <end position="185"/>
    </location>
</feature>
<evidence type="ECO:0008006" key="5">
    <source>
        <dbReference type="Google" id="ProtNLM"/>
    </source>
</evidence>
<evidence type="ECO:0000313" key="3">
    <source>
        <dbReference type="EMBL" id="KAE8154841.1"/>
    </source>
</evidence>
<dbReference type="EMBL" id="ML742026">
    <property type="protein sequence ID" value="KAE8154841.1"/>
    <property type="molecule type" value="Genomic_DNA"/>
</dbReference>
<dbReference type="OrthoDB" id="5144514at2759"/>
<feature type="signal peptide" evidence="2">
    <location>
        <begin position="1"/>
        <end position="18"/>
    </location>
</feature>
<dbReference type="InterPro" id="IPR006771">
    <property type="entry name" value="CetA-like"/>
</dbReference>
<evidence type="ECO:0000256" key="1">
    <source>
        <dbReference type="SAM" id="MobiDB-lite"/>
    </source>
</evidence>
<gene>
    <name evidence="3" type="ORF">BDV25DRAFT_82850</name>
</gene>
<evidence type="ECO:0000256" key="2">
    <source>
        <dbReference type="SAM" id="SignalP"/>
    </source>
</evidence>
<name>A0A5N6U9P2_ASPAV</name>
<accession>A0A5N6U9P2</accession>
<feature type="chain" id="PRO_5024828863" description="GPI anchored cell wall protein" evidence="2">
    <location>
        <begin position="19"/>
        <end position="185"/>
    </location>
</feature>
<dbReference type="AlphaFoldDB" id="A0A5N6U9P2"/>
<dbReference type="Proteomes" id="UP000325780">
    <property type="component" value="Unassembled WGS sequence"/>
</dbReference>
<feature type="region of interest" description="Disordered" evidence="1">
    <location>
        <begin position="161"/>
        <end position="185"/>
    </location>
</feature>